<reference evidence="2 3" key="1">
    <citation type="submission" date="2020-08" db="EMBL/GenBank/DDBJ databases">
        <title>Genomic Encyclopedia of Type Strains, Phase IV (KMG-IV): sequencing the most valuable type-strain genomes for metagenomic binning, comparative biology and taxonomic classification.</title>
        <authorList>
            <person name="Goeker M."/>
        </authorList>
    </citation>
    <scope>NUCLEOTIDE SEQUENCE [LARGE SCALE GENOMIC DNA]</scope>
    <source>
        <strain evidence="2 3">DSM 100734</strain>
    </source>
</reference>
<evidence type="ECO:0000313" key="3">
    <source>
        <dbReference type="Proteomes" id="UP000547879"/>
    </source>
</evidence>
<dbReference type="AlphaFoldDB" id="A0A7X0CZX7"/>
<feature type="region of interest" description="Disordered" evidence="1">
    <location>
        <begin position="53"/>
        <end position="73"/>
    </location>
</feature>
<protein>
    <submittedName>
        <fullName evidence="2">Uncharacterized protein</fullName>
    </submittedName>
</protein>
<evidence type="ECO:0000313" key="2">
    <source>
        <dbReference type="EMBL" id="MBB6162418.1"/>
    </source>
</evidence>
<keyword evidence="3" id="KW-1185">Reference proteome</keyword>
<proteinExistence type="predicted"/>
<name>A0A7X0CZX7_9HYPH</name>
<accession>A0A7X0CZX7</accession>
<gene>
    <name evidence="2" type="ORF">HNQ72_002236</name>
</gene>
<organism evidence="2 3">
    <name type="scientific">Rhizobium wenxiniae</name>
    <dbReference type="NCBI Taxonomy" id="1737357"/>
    <lineage>
        <taxon>Bacteria</taxon>
        <taxon>Pseudomonadati</taxon>
        <taxon>Pseudomonadota</taxon>
        <taxon>Alphaproteobacteria</taxon>
        <taxon>Hyphomicrobiales</taxon>
        <taxon>Rhizobiaceae</taxon>
        <taxon>Rhizobium/Agrobacterium group</taxon>
        <taxon>Rhizobium</taxon>
    </lineage>
</organism>
<dbReference type="EMBL" id="JACHEG010000002">
    <property type="protein sequence ID" value="MBB6162418.1"/>
    <property type="molecule type" value="Genomic_DNA"/>
</dbReference>
<comment type="caution">
    <text evidence="2">The sequence shown here is derived from an EMBL/GenBank/DDBJ whole genome shotgun (WGS) entry which is preliminary data.</text>
</comment>
<dbReference type="Proteomes" id="UP000547879">
    <property type="component" value="Unassembled WGS sequence"/>
</dbReference>
<sequence length="73" mass="7973">MNPLKIFLNSLARSIRSRLATEVAEKSPLDHPDIQAMDLLQLADLPMPHLPMPAPMVADAEGQPESMPLARCA</sequence>
<evidence type="ECO:0000256" key="1">
    <source>
        <dbReference type="SAM" id="MobiDB-lite"/>
    </source>
</evidence>